<comment type="caution">
    <text evidence="1">The sequence shown here is derived from an EMBL/GenBank/DDBJ whole genome shotgun (WGS) entry which is preliminary data.</text>
</comment>
<protein>
    <recommendedName>
        <fullName evidence="3">Methyltransferase domain-containing protein</fullName>
    </recommendedName>
</protein>
<dbReference type="PANTHER" id="PTHR43861">
    <property type="entry name" value="TRANS-ACONITATE 2-METHYLTRANSFERASE-RELATED"/>
    <property type="match status" value="1"/>
</dbReference>
<evidence type="ECO:0000313" key="1">
    <source>
        <dbReference type="EMBL" id="OGN10625.1"/>
    </source>
</evidence>
<sequence>MAEVIHLGGSISCGRLYLDDLDFDMPGGQHVSVKKTFKPDGRPGHDTANLIARHRGRYHLLGLFCRPGMKVLDFPCGSGYAAQLLEAQGIIYEGRDFDEPTLEYARHMYSGPKSRFNFGDLTKPELATGNYDLIGCLEGIEHINQGFQLPAIEAFWQALKPGGILVISSPENSSGESSPGRDNQWHEWELNKNDFMVLLASVFEAKNVELITLREVLHTGVMSTCFYAVCRKSI</sequence>
<dbReference type="CDD" id="cd02440">
    <property type="entry name" value="AdoMet_MTases"/>
    <property type="match status" value="1"/>
</dbReference>
<dbReference type="AlphaFoldDB" id="A0A1F8FBT5"/>
<reference evidence="1 2" key="1">
    <citation type="journal article" date="2016" name="Nat. Commun.">
        <title>Thousands of microbial genomes shed light on interconnected biogeochemical processes in an aquifer system.</title>
        <authorList>
            <person name="Anantharaman K."/>
            <person name="Brown C.T."/>
            <person name="Hug L.A."/>
            <person name="Sharon I."/>
            <person name="Castelle C.J."/>
            <person name="Probst A.J."/>
            <person name="Thomas B.C."/>
            <person name="Singh A."/>
            <person name="Wilkins M.J."/>
            <person name="Karaoz U."/>
            <person name="Brodie E.L."/>
            <person name="Williams K.H."/>
            <person name="Hubbard S.S."/>
            <person name="Banfield J.F."/>
        </authorList>
    </citation>
    <scope>NUCLEOTIDE SEQUENCE [LARGE SCALE GENOMIC DNA]</scope>
</reference>
<proteinExistence type="predicted"/>
<dbReference type="EMBL" id="MGJP01000003">
    <property type="protein sequence ID" value="OGN10625.1"/>
    <property type="molecule type" value="Genomic_DNA"/>
</dbReference>
<accession>A0A1F8FBT5</accession>
<dbReference type="SUPFAM" id="SSF53335">
    <property type="entry name" value="S-adenosyl-L-methionine-dependent methyltransferases"/>
    <property type="match status" value="1"/>
</dbReference>
<dbReference type="InterPro" id="IPR029063">
    <property type="entry name" value="SAM-dependent_MTases_sf"/>
</dbReference>
<evidence type="ECO:0008006" key="3">
    <source>
        <dbReference type="Google" id="ProtNLM"/>
    </source>
</evidence>
<name>A0A1F8FBT5_9BACT</name>
<organism evidence="1 2">
    <name type="scientific">Candidatus Yanofskybacteria bacterium RIFCSPHIGHO2_02_FULL_41_11</name>
    <dbReference type="NCBI Taxonomy" id="1802675"/>
    <lineage>
        <taxon>Bacteria</taxon>
        <taxon>Candidatus Yanofskyibacteriota</taxon>
    </lineage>
</organism>
<dbReference type="Gene3D" id="3.40.50.150">
    <property type="entry name" value="Vaccinia Virus protein VP39"/>
    <property type="match status" value="1"/>
</dbReference>
<gene>
    <name evidence="1" type="ORF">A3J46_05455</name>
</gene>
<dbReference type="Pfam" id="PF13489">
    <property type="entry name" value="Methyltransf_23"/>
    <property type="match status" value="1"/>
</dbReference>
<evidence type="ECO:0000313" key="2">
    <source>
        <dbReference type="Proteomes" id="UP000177167"/>
    </source>
</evidence>
<dbReference type="Proteomes" id="UP000177167">
    <property type="component" value="Unassembled WGS sequence"/>
</dbReference>